<sequence length="686" mass="77554">MASTARSRTRSDLRQEADFLRSFSDRIAPVIGAIQRYVVEYEVSAWQELLLARQRSPYRIAANYKLWVRPDGPAGYVRSFMQLTHNGSEFWGAYDEWGSYLAEPVVPVPHTDRESILITSPAASELRPEDIPPRSAYRHHQRQKQLHYQQQKQLQLQAQQQSQKQQLQKPQNPQQLQQTAGRYQPYQTTSPKIKTETEESLMKDRQDVPSSKEGVKVVQEARVAAPKNATKRVTRRSSIDFKQELLWKFGRLCKLLKSPKRRQQEIEKIVKTVVSNAKRITSSDKTSLSNQPTFIFPDDQKSFIIKLTIPLKRTRDTTDLREGNRESKRLKAASAISKAHKGKVDTVSVETNNNSSSNKNNPNKDKNIDDEDKNININRDKNVSDDTSGKVHANTNGTASSSHNANAKASSIKNDKYKKRNAANPQTPQAPQTQSTPNARAATSNPPPNGLIVEGQPPSVNNSNRTPNSIIRTLDNKTQRVDSKERMKSLEGTAANHVREAKAAPNVKGLWHWIHAMITYLETLSLVEKHLDLMLSAAELDKCEKVIKYSTSMCSKLKQEKLKGICLQIHALFVFQKSKLEYCHLTLRDGPNLLGNTLEEVKEQTSKRMKEWSENTARARQLLEEGKKVISDASNSSGRSEEGLPDLSSHVSLDGSIHVVKSYMLKWKKSQNLLARENVSERASNV</sequence>
<feature type="compositionally biased region" description="Low complexity" evidence="1">
    <location>
        <begin position="146"/>
        <end position="178"/>
    </location>
</feature>
<keyword evidence="3" id="KW-1185">Reference proteome</keyword>
<feature type="region of interest" description="Disordered" evidence="1">
    <location>
        <begin position="119"/>
        <end position="215"/>
    </location>
</feature>
<feature type="compositionally biased region" description="Basic residues" evidence="1">
    <location>
        <begin position="136"/>
        <end position="145"/>
    </location>
</feature>
<dbReference type="SUPFAM" id="SSF81995">
    <property type="entry name" value="beta-sandwich domain of Sec23/24"/>
    <property type="match status" value="1"/>
</dbReference>
<feature type="compositionally biased region" description="Low complexity" evidence="1">
    <location>
        <begin position="352"/>
        <end position="361"/>
    </location>
</feature>
<dbReference type="OrthoDB" id="10381130at2759"/>
<feature type="compositionally biased region" description="Low complexity" evidence="1">
    <location>
        <begin position="422"/>
        <end position="439"/>
    </location>
</feature>
<proteinExistence type="predicted"/>
<feature type="compositionally biased region" description="Polar residues" evidence="1">
    <location>
        <begin position="179"/>
        <end position="192"/>
    </location>
</feature>
<dbReference type="AlphaFoldDB" id="A0A9N9AUV2"/>
<feature type="compositionally biased region" description="Polar residues" evidence="1">
    <location>
        <begin position="458"/>
        <end position="469"/>
    </location>
</feature>
<protein>
    <submittedName>
        <fullName evidence="2">2059_t:CDS:1</fullName>
    </submittedName>
</protein>
<organism evidence="2 3">
    <name type="scientific">Paraglomus brasilianum</name>
    <dbReference type="NCBI Taxonomy" id="144538"/>
    <lineage>
        <taxon>Eukaryota</taxon>
        <taxon>Fungi</taxon>
        <taxon>Fungi incertae sedis</taxon>
        <taxon>Mucoromycota</taxon>
        <taxon>Glomeromycotina</taxon>
        <taxon>Glomeromycetes</taxon>
        <taxon>Paraglomerales</taxon>
        <taxon>Paraglomeraceae</taxon>
        <taxon>Paraglomus</taxon>
    </lineage>
</organism>
<name>A0A9N9AUV2_9GLOM</name>
<feature type="compositionally biased region" description="Basic and acidic residues" evidence="1">
    <location>
        <begin position="193"/>
        <end position="207"/>
    </location>
</feature>
<accession>A0A9N9AUV2</accession>
<gene>
    <name evidence="2" type="ORF">PBRASI_LOCUS4660</name>
</gene>
<dbReference type="EMBL" id="CAJVPI010000497">
    <property type="protein sequence ID" value="CAG8542495.1"/>
    <property type="molecule type" value="Genomic_DNA"/>
</dbReference>
<evidence type="ECO:0000313" key="2">
    <source>
        <dbReference type="EMBL" id="CAG8542495.1"/>
    </source>
</evidence>
<reference evidence="2" key="1">
    <citation type="submission" date="2021-06" db="EMBL/GenBank/DDBJ databases">
        <authorList>
            <person name="Kallberg Y."/>
            <person name="Tangrot J."/>
            <person name="Rosling A."/>
        </authorList>
    </citation>
    <scope>NUCLEOTIDE SEQUENCE</scope>
    <source>
        <strain evidence="2">BR232B</strain>
    </source>
</reference>
<feature type="compositionally biased region" description="Basic and acidic residues" evidence="1">
    <location>
        <begin position="315"/>
        <end position="329"/>
    </location>
</feature>
<comment type="caution">
    <text evidence="2">The sequence shown here is derived from an EMBL/GenBank/DDBJ whole genome shotgun (WGS) entry which is preliminary data.</text>
</comment>
<evidence type="ECO:0000256" key="1">
    <source>
        <dbReference type="SAM" id="MobiDB-lite"/>
    </source>
</evidence>
<dbReference type="Proteomes" id="UP000789739">
    <property type="component" value="Unassembled WGS sequence"/>
</dbReference>
<feature type="compositionally biased region" description="Basic and acidic residues" evidence="1">
    <location>
        <begin position="378"/>
        <end position="389"/>
    </location>
</feature>
<evidence type="ECO:0000313" key="3">
    <source>
        <dbReference type="Proteomes" id="UP000789739"/>
    </source>
</evidence>
<feature type="compositionally biased region" description="Low complexity" evidence="1">
    <location>
        <begin position="399"/>
        <end position="412"/>
    </location>
</feature>
<feature type="region of interest" description="Disordered" evidence="1">
    <location>
        <begin position="315"/>
        <end position="469"/>
    </location>
</feature>